<evidence type="ECO:0000256" key="5">
    <source>
        <dbReference type="ARBA" id="ARBA00037974"/>
    </source>
</evidence>
<dbReference type="EMBL" id="PSWU01000014">
    <property type="protein sequence ID" value="PPI13537.1"/>
    <property type="molecule type" value="Genomic_DNA"/>
</dbReference>
<dbReference type="InterPro" id="IPR004839">
    <property type="entry name" value="Aminotransferase_I/II_large"/>
</dbReference>
<dbReference type="InterPro" id="IPR015421">
    <property type="entry name" value="PyrdxlP-dep_Trfase_major"/>
</dbReference>
<organism evidence="7 8">
    <name type="scientific">Rathayibacter toxicus</name>
    <dbReference type="NCBI Taxonomy" id="145458"/>
    <lineage>
        <taxon>Bacteria</taxon>
        <taxon>Bacillati</taxon>
        <taxon>Actinomycetota</taxon>
        <taxon>Actinomycetes</taxon>
        <taxon>Micrococcales</taxon>
        <taxon>Microbacteriaceae</taxon>
        <taxon>Rathayibacter</taxon>
    </lineage>
</organism>
<keyword evidence="7" id="KW-0032">Aminotransferase</keyword>
<keyword evidence="3" id="KW-0663">Pyridoxal phosphate</keyword>
<dbReference type="AlphaFoldDB" id="A0A2S5Y4N2"/>
<dbReference type="Proteomes" id="UP000237966">
    <property type="component" value="Unassembled WGS sequence"/>
</dbReference>
<comment type="caution">
    <text evidence="7">The sequence shown here is derived from an EMBL/GenBank/DDBJ whole genome shotgun (WGS) entry which is preliminary data.</text>
</comment>
<comment type="cofactor">
    <cofactor evidence="1">
        <name>pyridoxal 5'-phosphate</name>
        <dbReference type="ChEBI" id="CHEBI:597326"/>
    </cofactor>
</comment>
<keyword evidence="4" id="KW-0456">Lyase</keyword>
<evidence type="ECO:0000313" key="7">
    <source>
        <dbReference type="EMBL" id="PPI13537.1"/>
    </source>
</evidence>
<dbReference type="GeneID" id="93666215"/>
<protein>
    <recommendedName>
        <fullName evidence="2">cysteine-S-conjugate beta-lyase</fullName>
        <ecNumber evidence="2">4.4.1.13</ecNumber>
    </recommendedName>
</protein>
<dbReference type="GO" id="GO:0030170">
    <property type="term" value="F:pyridoxal phosphate binding"/>
    <property type="evidence" value="ECO:0007669"/>
    <property type="project" value="InterPro"/>
</dbReference>
<dbReference type="InterPro" id="IPR015422">
    <property type="entry name" value="PyrdxlP-dep_Trfase_small"/>
</dbReference>
<dbReference type="Gene3D" id="3.90.1150.10">
    <property type="entry name" value="Aspartate Aminotransferase, domain 1"/>
    <property type="match status" value="1"/>
</dbReference>
<evidence type="ECO:0000256" key="1">
    <source>
        <dbReference type="ARBA" id="ARBA00001933"/>
    </source>
</evidence>
<dbReference type="RefSeq" id="WP_081656808.1">
    <property type="nucleotide sequence ID" value="NZ_CP010848.1"/>
</dbReference>
<sequence>MNPVSPEPLEILRRRTSAKWRLYPHDVLPLFIAETDYPIAPVIAERVIERVRASDTGYAFGPGPLAQAFAGFAARRWGWNVDPAQVRSTTDVSVAIVETLRVLVPSGSRIVMTPPVYQPFFELIPEAGLQVTEVPLLEDDGVYRLDLVGIEAAFASGASGLLLCNPHNPLGLPHPRRELAELAALAERYGALVISDEIHAPLVHTEGVFTPFLTVSEVAARVGVCVTSASKGWNLAGLKCAVMVTADAHLHSALERLPEEVAYRTSLLGLHASVAAFAEAEDWLDGVITAVEDSADLLSELLAEHIPAARYRRPSASYLAWVDLRDAGLGDDPAASFLAEGRVALSPGTDFGREGRGFVRMNLACAPEVLAEAVARMAIVVNRASDTASCNRTKEHKYPEAAGQDPS</sequence>
<evidence type="ECO:0000256" key="3">
    <source>
        <dbReference type="ARBA" id="ARBA00022898"/>
    </source>
</evidence>
<comment type="similarity">
    <text evidence="5">Belongs to the class-II pyridoxal-phosphate-dependent aminotransferase family. MalY/PatB cystathionine beta-lyase subfamily.</text>
</comment>
<accession>A0A2S5Y4N2</accession>
<dbReference type="InterPro" id="IPR051798">
    <property type="entry name" value="Class-II_PLP-Dep_Aminotrans"/>
</dbReference>
<evidence type="ECO:0000256" key="2">
    <source>
        <dbReference type="ARBA" id="ARBA00012224"/>
    </source>
</evidence>
<dbReference type="OrthoDB" id="3224382at2"/>
<feature type="domain" description="Aminotransferase class I/classII large" evidence="6">
    <location>
        <begin position="34"/>
        <end position="376"/>
    </location>
</feature>
<gene>
    <name evidence="7" type="ORF">C5C51_10475</name>
</gene>
<evidence type="ECO:0000256" key="4">
    <source>
        <dbReference type="ARBA" id="ARBA00023239"/>
    </source>
</evidence>
<dbReference type="Pfam" id="PF00155">
    <property type="entry name" value="Aminotran_1_2"/>
    <property type="match status" value="1"/>
</dbReference>
<dbReference type="GO" id="GO:0047804">
    <property type="term" value="F:cysteine-S-conjugate beta-lyase activity"/>
    <property type="evidence" value="ECO:0007669"/>
    <property type="project" value="UniProtKB-EC"/>
</dbReference>
<dbReference type="EC" id="4.4.1.13" evidence="2"/>
<keyword evidence="7" id="KW-0808">Transferase</keyword>
<dbReference type="PANTHER" id="PTHR43525">
    <property type="entry name" value="PROTEIN MALY"/>
    <property type="match status" value="1"/>
</dbReference>
<dbReference type="SUPFAM" id="SSF53383">
    <property type="entry name" value="PLP-dependent transferases"/>
    <property type="match status" value="1"/>
</dbReference>
<dbReference type="GO" id="GO:0008483">
    <property type="term" value="F:transaminase activity"/>
    <property type="evidence" value="ECO:0007669"/>
    <property type="project" value="UniProtKB-KW"/>
</dbReference>
<evidence type="ECO:0000313" key="8">
    <source>
        <dbReference type="Proteomes" id="UP000237966"/>
    </source>
</evidence>
<name>A0A2S5Y4N2_9MICO</name>
<dbReference type="CDD" id="cd00609">
    <property type="entry name" value="AAT_like"/>
    <property type="match status" value="1"/>
</dbReference>
<evidence type="ECO:0000259" key="6">
    <source>
        <dbReference type="Pfam" id="PF00155"/>
    </source>
</evidence>
<reference evidence="7 8" key="1">
    <citation type="submission" date="2018-02" db="EMBL/GenBank/DDBJ databases">
        <title>Bacteriophage NCPPB3778 and a type I-E CRISPR drive the evolution of the US Biological Select Agent, Rathayibacter toxicus.</title>
        <authorList>
            <person name="Davis E.W.II."/>
            <person name="Tabima J.F."/>
            <person name="Weisberg A.J."/>
            <person name="Lopes L.D."/>
            <person name="Wiseman M.S."/>
            <person name="Wiseman M.S."/>
            <person name="Pupko T."/>
            <person name="Belcher M.S."/>
            <person name="Sechler A.J."/>
            <person name="Tancos M.A."/>
            <person name="Schroeder B.K."/>
            <person name="Murray T.D."/>
            <person name="Luster D.G."/>
            <person name="Schneider W.L."/>
            <person name="Rogers E."/>
            <person name="Andreote F.D."/>
            <person name="Grunwald N.J."/>
            <person name="Putnam M.L."/>
            <person name="Chang J.H."/>
        </authorList>
    </citation>
    <scope>NUCLEOTIDE SEQUENCE [LARGE SCALE GENOMIC DNA]</scope>
    <source>
        <strain evidence="7 8">FH99</strain>
    </source>
</reference>
<dbReference type="InterPro" id="IPR015424">
    <property type="entry name" value="PyrdxlP-dep_Trfase"/>
</dbReference>
<proteinExistence type="inferred from homology"/>
<dbReference type="Gene3D" id="3.40.640.10">
    <property type="entry name" value="Type I PLP-dependent aspartate aminotransferase-like (Major domain)"/>
    <property type="match status" value="1"/>
</dbReference>
<dbReference type="PANTHER" id="PTHR43525:SF2">
    <property type="entry name" value="CYSTATHIONINE BETA-LYASE-RELATED"/>
    <property type="match status" value="1"/>
</dbReference>